<dbReference type="Proteomes" id="UP001230504">
    <property type="component" value="Unassembled WGS sequence"/>
</dbReference>
<reference evidence="2" key="1">
    <citation type="submission" date="2021-06" db="EMBL/GenBank/DDBJ databases">
        <title>Comparative genomics, transcriptomics and evolutionary studies reveal genomic signatures of adaptation to plant cell wall in hemibiotrophic fungi.</title>
        <authorList>
            <consortium name="DOE Joint Genome Institute"/>
            <person name="Baroncelli R."/>
            <person name="Diaz J.F."/>
            <person name="Benocci T."/>
            <person name="Peng M."/>
            <person name="Battaglia E."/>
            <person name="Haridas S."/>
            <person name="Andreopoulos W."/>
            <person name="Labutti K."/>
            <person name="Pangilinan J."/>
            <person name="Floch G.L."/>
            <person name="Makela M.R."/>
            <person name="Henrissat B."/>
            <person name="Grigoriev I.V."/>
            <person name="Crouch J.A."/>
            <person name="De Vries R.P."/>
            <person name="Sukno S.A."/>
            <person name="Thon M.R."/>
        </authorList>
    </citation>
    <scope>NUCLEOTIDE SEQUENCE</scope>
    <source>
        <strain evidence="2">CBS 125086</strain>
    </source>
</reference>
<organism evidence="2 3">
    <name type="scientific">Colletotrichum navitas</name>
    <dbReference type="NCBI Taxonomy" id="681940"/>
    <lineage>
        <taxon>Eukaryota</taxon>
        <taxon>Fungi</taxon>
        <taxon>Dikarya</taxon>
        <taxon>Ascomycota</taxon>
        <taxon>Pezizomycotina</taxon>
        <taxon>Sordariomycetes</taxon>
        <taxon>Hypocreomycetidae</taxon>
        <taxon>Glomerellales</taxon>
        <taxon>Glomerellaceae</taxon>
        <taxon>Colletotrichum</taxon>
        <taxon>Colletotrichum graminicola species complex</taxon>
    </lineage>
</organism>
<comment type="caution">
    <text evidence="2">The sequence shown here is derived from an EMBL/GenBank/DDBJ whole genome shotgun (WGS) entry which is preliminary data.</text>
</comment>
<keyword evidence="3" id="KW-1185">Reference proteome</keyword>
<sequence length="88" mass="9638">MLTEQALYLFCEQRYMIERCGAATRLQEETWRPTSVGADGKSLPMTLPSLSEFQPGHLTTSGGGDIGRSLQAALLHGAHREENGHRAP</sequence>
<feature type="compositionally biased region" description="Basic and acidic residues" evidence="1">
    <location>
        <begin position="78"/>
        <end position="88"/>
    </location>
</feature>
<proteinExistence type="predicted"/>
<gene>
    <name evidence="2" type="ORF">LY79DRAFT_548081</name>
</gene>
<feature type="region of interest" description="Disordered" evidence="1">
    <location>
        <begin position="32"/>
        <end position="88"/>
    </location>
</feature>
<feature type="non-terminal residue" evidence="2">
    <location>
        <position position="1"/>
    </location>
</feature>
<dbReference type="RefSeq" id="XP_060416186.1">
    <property type="nucleotide sequence ID" value="XM_060557375.1"/>
</dbReference>
<dbReference type="AlphaFoldDB" id="A0AAD8V5L4"/>
<protein>
    <submittedName>
        <fullName evidence="2">Uncharacterized protein</fullName>
    </submittedName>
</protein>
<accession>A0AAD8V5L4</accession>
<name>A0AAD8V5L4_9PEZI</name>
<dbReference type="EMBL" id="JAHLJV010000017">
    <property type="protein sequence ID" value="KAK1595097.1"/>
    <property type="molecule type" value="Genomic_DNA"/>
</dbReference>
<feature type="compositionally biased region" description="Polar residues" evidence="1">
    <location>
        <begin position="48"/>
        <end position="60"/>
    </location>
</feature>
<dbReference type="GeneID" id="85441615"/>
<evidence type="ECO:0000256" key="1">
    <source>
        <dbReference type="SAM" id="MobiDB-lite"/>
    </source>
</evidence>
<evidence type="ECO:0000313" key="3">
    <source>
        <dbReference type="Proteomes" id="UP001230504"/>
    </source>
</evidence>
<evidence type="ECO:0000313" key="2">
    <source>
        <dbReference type="EMBL" id="KAK1595097.1"/>
    </source>
</evidence>